<comment type="caution">
    <text evidence="1">The sequence shown here is derived from an EMBL/GenBank/DDBJ whole genome shotgun (WGS) entry which is preliminary data.</text>
</comment>
<accession>A0A0F9EKY0</accession>
<evidence type="ECO:0000313" key="1">
    <source>
        <dbReference type="EMBL" id="KKL24543.1"/>
    </source>
</evidence>
<dbReference type="EMBL" id="LAZR01036554">
    <property type="protein sequence ID" value="KKL24543.1"/>
    <property type="molecule type" value="Genomic_DNA"/>
</dbReference>
<feature type="non-terminal residue" evidence="1">
    <location>
        <position position="20"/>
    </location>
</feature>
<protein>
    <submittedName>
        <fullName evidence="1">Uncharacterized protein</fullName>
    </submittedName>
</protein>
<organism evidence="1">
    <name type="scientific">marine sediment metagenome</name>
    <dbReference type="NCBI Taxonomy" id="412755"/>
    <lineage>
        <taxon>unclassified sequences</taxon>
        <taxon>metagenomes</taxon>
        <taxon>ecological metagenomes</taxon>
    </lineage>
</organism>
<gene>
    <name evidence="1" type="ORF">LCGC14_2414300</name>
</gene>
<dbReference type="AlphaFoldDB" id="A0A0F9EKY0"/>
<sequence>MEIEIASVGRAFLYLGIPFV</sequence>
<proteinExistence type="predicted"/>
<name>A0A0F9EKY0_9ZZZZ</name>
<reference evidence="1" key="1">
    <citation type="journal article" date="2015" name="Nature">
        <title>Complex archaea that bridge the gap between prokaryotes and eukaryotes.</title>
        <authorList>
            <person name="Spang A."/>
            <person name="Saw J.H."/>
            <person name="Jorgensen S.L."/>
            <person name="Zaremba-Niedzwiedzka K."/>
            <person name="Martijn J."/>
            <person name="Lind A.E."/>
            <person name="van Eijk R."/>
            <person name="Schleper C."/>
            <person name="Guy L."/>
            <person name="Ettema T.J."/>
        </authorList>
    </citation>
    <scope>NUCLEOTIDE SEQUENCE</scope>
</reference>